<feature type="compositionally biased region" description="Polar residues" evidence="2">
    <location>
        <begin position="50"/>
        <end position="71"/>
    </location>
</feature>
<evidence type="ECO:0000256" key="2">
    <source>
        <dbReference type="SAM" id="MobiDB-lite"/>
    </source>
</evidence>
<gene>
    <name evidence="3" type="ORF">GIB67_033338</name>
</gene>
<evidence type="ECO:0000256" key="1">
    <source>
        <dbReference type="SAM" id="Coils"/>
    </source>
</evidence>
<proteinExistence type="predicted"/>
<reference evidence="3 4" key="1">
    <citation type="journal article" date="2020" name="IScience">
        <title>Genome Sequencing of the Endangered Kingdonia uniflora (Circaeasteraceae, Ranunculales) Reveals Potential Mechanisms of Evolutionary Specialization.</title>
        <authorList>
            <person name="Sun Y."/>
            <person name="Deng T."/>
            <person name="Zhang A."/>
            <person name="Moore M.J."/>
            <person name="Landis J.B."/>
            <person name="Lin N."/>
            <person name="Zhang H."/>
            <person name="Zhang X."/>
            <person name="Huang J."/>
            <person name="Zhang X."/>
            <person name="Sun H."/>
            <person name="Wang H."/>
        </authorList>
    </citation>
    <scope>NUCLEOTIDE SEQUENCE [LARGE SCALE GENOMIC DNA]</scope>
    <source>
        <strain evidence="3">TB1705</strain>
        <tissue evidence="3">Leaf</tissue>
    </source>
</reference>
<protein>
    <submittedName>
        <fullName evidence="3">Uncharacterized protein</fullName>
    </submittedName>
</protein>
<dbReference type="AlphaFoldDB" id="A0A7J7LTR4"/>
<comment type="caution">
    <text evidence="3">The sequence shown here is derived from an EMBL/GenBank/DDBJ whole genome shotgun (WGS) entry which is preliminary data.</text>
</comment>
<keyword evidence="4" id="KW-1185">Reference proteome</keyword>
<keyword evidence="1" id="KW-0175">Coiled coil</keyword>
<accession>A0A7J7LTR4</accession>
<sequence>MGCISSKIMTRSTSFQEELSRSLHRRNKGFPGLEELIFVSKNGDDIVSTANSSTVPEKPQSVTHPITNTRPSGEPTRHHIINSWELMEGLEEYNQQEPINAMQRSKSLNGSSNFKSSLDSSFDGITTSCSENGNVGRCRSFHTIEEYNTMVERNQLFKEKGESRTRLSLEVETACKVEEDRRDFKLTDNSNNIGKKHGVEEKGVKRKALAKQLTSLKVPYSTVDFPAIGSSTEVEGQVSILGDYVTPKFGSFASIPAVSLKKDKCNVFDPEMMFAFEEAMQQLEQEEEVLLQQISADSNANKNDQEVSAQVLL</sequence>
<dbReference type="EMBL" id="JACGCM010002017">
    <property type="protein sequence ID" value="KAF6145979.1"/>
    <property type="molecule type" value="Genomic_DNA"/>
</dbReference>
<evidence type="ECO:0000313" key="3">
    <source>
        <dbReference type="EMBL" id="KAF6145979.1"/>
    </source>
</evidence>
<feature type="region of interest" description="Disordered" evidence="2">
    <location>
        <begin position="50"/>
        <end position="77"/>
    </location>
</feature>
<organism evidence="3 4">
    <name type="scientific">Kingdonia uniflora</name>
    <dbReference type="NCBI Taxonomy" id="39325"/>
    <lineage>
        <taxon>Eukaryota</taxon>
        <taxon>Viridiplantae</taxon>
        <taxon>Streptophyta</taxon>
        <taxon>Embryophyta</taxon>
        <taxon>Tracheophyta</taxon>
        <taxon>Spermatophyta</taxon>
        <taxon>Magnoliopsida</taxon>
        <taxon>Ranunculales</taxon>
        <taxon>Circaeasteraceae</taxon>
        <taxon>Kingdonia</taxon>
    </lineage>
</organism>
<dbReference type="Proteomes" id="UP000541444">
    <property type="component" value="Unassembled WGS sequence"/>
</dbReference>
<dbReference type="OrthoDB" id="1937661at2759"/>
<feature type="coiled-coil region" evidence="1">
    <location>
        <begin position="273"/>
        <end position="300"/>
    </location>
</feature>
<name>A0A7J7LTR4_9MAGN</name>
<evidence type="ECO:0000313" key="4">
    <source>
        <dbReference type="Proteomes" id="UP000541444"/>
    </source>
</evidence>